<accession>A0A1G2CH89</accession>
<comment type="caution">
    <text evidence="3">The sequence shown here is derived from an EMBL/GenBank/DDBJ whole genome shotgun (WGS) entry which is preliminary data.</text>
</comment>
<protein>
    <submittedName>
        <fullName evidence="3">Uncharacterized protein</fullName>
    </submittedName>
</protein>
<feature type="transmembrane region" description="Helical" evidence="2">
    <location>
        <begin position="21"/>
        <end position="41"/>
    </location>
</feature>
<feature type="transmembrane region" description="Helical" evidence="2">
    <location>
        <begin position="61"/>
        <end position="86"/>
    </location>
</feature>
<dbReference type="Proteomes" id="UP000176287">
    <property type="component" value="Unassembled WGS sequence"/>
</dbReference>
<reference evidence="3 4" key="1">
    <citation type="journal article" date="2016" name="Nat. Commun.">
        <title>Thousands of microbial genomes shed light on interconnected biogeochemical processes in an aquifer system.</title>
        <authorList>
            <person name="Anantharaman K."/>
            <person name="Brown C.T."/>
            <person name="Hug L.A."/>
            <person name="Sharon I."/>
            <person name="Castelle C.J."/>
            <person name="Probst A.J."/>
            <person name="Thomas B.C."/>
            <person name="Singh A."/>
            <person name="Wilkins M.J."/>
            <person name="Karaoz U."/>
            <person name="Brodie E.L."/>
            <person name="Williams K.H."/>
            <person name="Hubbard S.S."/>
            <person name="Banfield J.F."/>
        </authorList>
    </citation>
    <scope>NUCLEOTIDE SEQUENCE [LARGE SCALE GENOMIC DNA]</scope>
</reference>
<keyword evidence="1" id="KW-0175">Coiled coil</keyword>
<organism evidence="3 4">
    <name type="scientific">Candidatus Liptonbacteria bacterium RIFCSPLOWO2_01_FULL_45_15</name>
    <dbReference type="NCBI Taxonomy" id="1798649"/>
    <lineage>
        <taxon>Bacteria</taxon>
        <taxon>Candidatus Liptoniibacteriota</taxon>
    </lineage>
</organism>
<keyword evidence="2" id="KW-0472">Membrane</keyword>
<keyword evidence="2" id="KW-0812">Transmembrane</keyword>
<dbReference type="EMBL" id="MHKZ01000013">
    <property type="protein sequence ID" value="OGZ00755.1"/>
    <property type="molecule type" value="Genomic_DNA"/>
</dbReference>
<proteinExistence type="predicted"/>
<name>A0A1G2CH89_9BACT</name>
<feature type="coiled-coil region" evidence="1">
    <location>
        <begin position="109"/>
        <end position="143"/>
    </location>
</feature>
<evidence type="ECO:0000256" key="2">
    <source>
        <dbReference type="SAM" id="Phobius"/>
    </source>
</evidence>
<sequence>MKLVPAISKFFKEIREKLSKYPIIYAIFGAVGIILVWRGVWHTADFLSLVFIDDGTGMPLNYAYLFDSLLSAVIGFTLLLATGLFVGDFIGSQMVSTAIKEEKKIEKITQETESDEEKEKKRMAEFEEKFERVTNHLDEHLESIEKKLKDK</sequence>
<dbReference type="AlphaFoldDB" id="A0A1G2CH89"/>
<gene>
    <name evidence="3" type="ORF">A3B13_00815</name>
</gene>
<evidence type="ECO:0000313" key="3">
    <source>
        <dbReference type="EMBL" id="OGZ00755.1"/>
    </source>
</evidence>
<keyword evidence="2" id="KW-1133">Transmembrane helix</keyword>
<evidence type="ECO:0000313" key="4">
    <source>
        <dbReference type="Proteomes" id="UP000176287"/>
    </source>
</evidence>
<evidence type="ECO:0000256" key="1">
    <source>
        <dbReference type="SAM" id="Coils"/>
    </source>
</evidence>